<dbReference type="AlphaFoldDB" id="A0A850PQ01"/>
<accession>A0A850PQ01</accession>
<feature type="transmembrane region" description="Helical" evidence="1">
    <location>
        <begin position="96"/>
        <end position="115"/>
    </location>
</feature>
<protein>
    <submittedName>
        <fullName evidence="2">Uncharacterized protein</fullName>
    </submittedName>
</protein>
<evidence type="ECO:0000256" key="1">
    <source>
        <dbReference type="SAM" id="Phobius"/>
    </source>
</evidence>
<sequence length="169" mass="18199">MGANAKGRQVMTFAAALQRRMLLAFLGVLLVLYTSAVFTTEQWSVTRGEMVAVLLCAAGLAFALPTPLRRWRYLVSVVCLCVAPIVPMIHHDLIVAQVWALIPLMFAAIYIRVWHRPAPGARSGRAAFGGQCGGAGGGACSGAVAVVLHVRGVHHRRRGDHRRAALHTL</sequence>
<gene>
    <name evidence="2" type="ORF">HLY00_1431</name>
</gene>
<feature type="transmembrane region" description="Helical" evidence="1">
    <location>
        <begin position="46"/>
        <end position="64"/>
    </location>
</feature>
<name>A0A850PQ01_9MYCO</name>
<keyword evidence="1" id="KW-1133">Transmembrane helix</keyword>
<evidence type="ECO:0000313" key="3">
    <source>
        <dbReference type="Proteomes" id="UP000570517"/>
    </source>
</evidence>
<reference evidence="2 3" key="1">
    <citation type="submission" date="2020-05" db="EMBL/GenBank/DDBJ databases">
        <title>Draft genome sequence of Mycobacterium hippocampi DL, isolated from European seabass, Dicentrarchus labrax, reared in fish farms.</title>
        <authorList>
            <person name="Stathopoulou P."/>
            <person name="Asimakis E."/>
            <person name="Tzokas K."/>
            <person name="Batargias C."/>
            <person name="Tsiamis G."/>
        </authorList>
    </citation>
    <scope>NUCLEOTIDE SEQUENCE [LARGE SCALE GENOMIC DNA]</scope>
    <source>
        <strain evidence="2 3">DL</strain>
    </source>
</reference>
<keyword evidence="1" id="KW-0472">Membrane</keyword>
<evidence type="ECO:0000313" key="2">
    <source>
        <dbReference type="EMBL" id="NVN50264.1"/>
    </source>
</evidence>
<feature type="transmembrane region" description="Helical" evidence="1">
    <location>
        <begin position="71"/>
        <end position="90"/>
    </location>
</feature>
<keyword evidence="3" id="KW-1185">Reference proteome</keyword>
<comment type="caution">
    <text evidence="2">The sequence shown here is derived from an EMBL/GenBank/DDBJ whole genome shotgun (WGS) entry which is preliminary data.</text>
</comment>
<dbReference type="RefSeq" id="WP_178358632.1">
    <property type="nucleotide sequence ID" value="NZ_JABFYL010000023.1"/>
</dbReference>
<dbReference type="EMBL" id="JABFYL010000023">
    <property type="protein sequence ID" value="NVN50264.1"/>
    <property type="molecule type" value="Genomic_DNA"/>
</dbReference>
<organism evidence="2 3">
    <name type="scientific">Mycolicibacterium hippocampi</name>
    <dbReference type="NCBI Taxonomy" id="659824"/>
    <lineage>
        <taxon>Bacteria</taxon>
        <taxon>Bacillati</taxon>
        <taxon>Actinomycetota</taxon>
        <taxon>Actinomycetes</taxon>
        <taxon>Mycobacteriales</taxon>
        <taxon>Mycobacteriaceae</taxon>
        <taxon>Mycolicibacterium</taxon>
    </lineage>
</organism>
<dbReference type="Proteomes" id="UP000570517">
    <property type="component" value="Unassembled WGS sequence"/>
</dbReference>
<keyword evidence="1" id="KW-0812">Transmembrane</keyword>
<proteinExistence type="predicted"/>